<dbReference type="InterPro" id="IPR000477">
    <property type="entry name" value="RT_dom"/>
</dbReference>
<evidence type="ECO:0000313" key="2">
    <source>
        <dbReference type="EMBL" id="KAA6403320.1"/>
    </source>
</evidence>
<organism evidence="2 3">
    <name type="scientific">Streblomastix strix</name>
    <dbReference type="NCBI Taxonomy" id="222440"/>
    <lineage>
        <taxon>Eukaryota</taxon>
        <taxon>Metamonada</taxon>
        <taxon>Preaxostyla</taxon>
        <taxon>Oxymonadida</taxon>
        <taxon>Streblomastigidae</taxon>
        <taxon>Streblomastix</taxon>
    </lineage>
</organism>
<reference evidence="2 3" key="1">
    <citation type="submission" date="2019-03" db="EMBL/GenBank/DDBJ databases">
        <title>Single cell metagenomics reveals metabolic interactions within the superorganism composed of flagellate Streblomastix strix and complex community of Bacteroidetes bacteria on its surface.</title>
        <authorList>
            <person name="Treitli S.C."/>
            <person name="Kolisko M."/>
            <person name="Husnik F."/>
            <person name="Keeling P."/>
            <person name="Hampl V."/>
        </authorList>
    </citation>
    <scope>NUCLEOTIDE SEQUENCE [LARGE SCALE GENOMIC DNA]</scope>
    <source>
        <strain evidence="2">ST1C</strain>
    </source>
</reference>
<dbReference type="InterPro" id="IPR043502">
    <property type="entry name" value="DNA/RNA_pol_sf"/>
</dbReference>
<gene>
    <name evidence="2" type="ORF">EZS28_001149</name>
</gene>
<comment type="caution">
    <text evidence="2">The sequence shown here is derived from an EMBL/GenBank/DDBJ whole genome shotgun (WGS) entry which is preliminary data.</text>
</comment>
<dbReference type="PANTHER" id="PTHR33050">
    <property type="entry name" value="REVERSE TRANSCRIPTASE DOMAIN-CONTAINING PROTEIN"/>
    <property type="match status" value="1"/>
</dbReference>
<dbReference type="SUPFAM" id="SSF56672">
    <property type="entry name" value="DNA/RNA polymerases"/>
    <property type="match status" value="1"/>
</dbReference>
<feature type="domain" description="Reverse transcriptase" evidence="1">
    <location>
        <begin position="94"/>
        <end position="211"/>
    </location>
</feature>
<dbReference type="Proteomes" id="UP000324800">
    <property type="component" value="Unassembled WGS sequence"/>
</dbReference>
<evidence type="ECO:0000259" key="1">
    <source>
        <dbReference type="Pfam" id="PF00078"/>
    </source>
</evidence>
<dbReference type="EMBL" id="SNRW01000113">
    <property type="protein sequence ID" value="KAA6403320.1"/>
    <property type="molecule type" value="Genomic_DNA"/>
</dbReference>
<dbReference type="InterPro" id="IPR052055">
    <property type="entry name" value="Hepadnavirus_pol/RT"/>
</dbReference>
<dbReference type="PANTHER" id="PTHR33050:SF7">
    <property type="entry name" value="RIBONUCLEASE H"/>
    <property type="match status" value="1"/>
</dbReference>
<protein>
    <recommendedName>
        <fullName evidence="1">Reverse transcriptase domain-containing protein</fullName>
    </recommendedName>
</protein>
<name>A0A5J4X7U6_9EUKA</name>
<dbReference type="Gene3D" id="3.30.70.270">
    <property type="match status" value="1"/>
</dbReference>
<dbReference type="AlphaFoldDB" id="A0A5J4X7U6"/>
<accession>A0A5J4X7U6</accession>
<sequence length="240" mass="28111">MISYVKISVTPPWIIQCSVPDAVGAQLQWYRAKWVEICASQIMIKGAQANWKDVEAPVQLQKSRKFQEFRGTEEEEKIYLEALQEEIQQGDETRIPMEEALFLNRTFAIPKKDEEHQKYLAFTFAKETYTYIGMPFGLQTALYIFHKHLHQSITLLRKEGIRMIVFIEDILILAQNPDLLILQTQRAKQLLESIEWIISPKLILISSQQVQHIGQMWNLTNLNIRMPEDKRIKMTSHLIN</sequence>
<dbReference type="Gene3D" id="3.10.10.10">
    <property type="entry name" value="HIV Type 1 Reverse Transcriptase, subunit A, domain 1"/>
    <property type="match status" value="1"/>
</dbReference>
<dbReference type="InterPro" id="IPR043128">
    <property type="entry name" value="Rev_trsase/Diguanyl_cyclase"/>
</dbReference>
<evidence type="ECO:0000313" key="3">
    <source>
        <dbReference type="Proteomes" id="UP000324800"/>
    </source>
</evidence>
<dbReference type="Pfam" id="PF00078">
    <property type="entry name" value="RVT_1"/>
    <property type="match status" value="1"/>
</dbReference>
<dbReference type="OrthoDB" id="6771932at2759"/>
<proteinExistence type="predicted"/>